<feature type="domain" description="Agenet" evidence="1">
    <location>
        <begin position="1"/>
        <end position="67"/>
    </location>
</feature>
<keyword evidence="3" id="KW-1185">Reference proteome</keyword>
<dbReference type="PANTHER" id="PTHR31917">
    <property type="entry name" value="AGENET DOMAIN-CONTAINING PROTEIN-RELATED"/>
    <property type="match status" value="1"/>
</dbReference>
<evidence type="ECO:0000313" key="2">
    <source>
        <dbReference type="EMBL" id="RXH74487.1"/>
    </source>
</evidence>
<dbReference type="InterPro" id="IPR008395">
    <property type="entry name" value="Agenet-like_dom"/>
</dbReference>
<dbReference type="InterPro" id="IPR014002">
    <property type="entry name" value="Agenet_dom_plant"/>
</dbReference>
<name>A0A498HY30_MALDO</name>
<evidence type="ECO:0000259" key="1">
    <source>
        <dbReference type="SMART" id="SM00743"/>
    </source>
</evidence>
<feature type="domain" description="Agenet" evidence="1">
    <location>
        <begin position="70"/>
        <end position="126"/>
    </location>
</feature>
<dbReference type="STRING" id="3750.A0A498HY30"/>
<dbReference type="Proteomes" id="UP000290289">
    <property type="component" value="Chromosome 15"/>
</dbReference>
<dbReference type="AlphaFoldDB" id="A0A498HY30"/>
<protein>
    <recommendedName>
        <fullName evidence="1">Agenet domain-containing protein</fullName>
    </recommendedName>
</protein>
<dbReference type="SMART" id="SM00743">
    <property type="entry name" value="Agenet"/>
    <property type="match status" value="2"/>
</dbReference>
<comment type="caution">
    <text evidence="2">The sequence shown here is derived from an EMBL/GenBank/DDBJ whole genome shotgun (WGS) entry which is preliminary data.</text>
</comment>
<accession>A0A498HY30</accession>
<dbReference type="Pfam" id="PF05641">
    <property type="entry name" value="Agenet"/>
    <property type="match status" value="1"/>
</dbReference>
<dbReference type="EMBL" id="RDQH01000341">
    <property type="protein sequence ID" value="RXH74487.1"/>
    <property type="molecule type" value="Genomic_DNA"/>
</dbReference>
<gene>
    <name evidence="2" type="ORF">DVH24_029208</name>
</gene>
<organism evidence="2 3">
    <name type="scientific">Malus domestica</name>
    <name type="common">Apple</name>
    <name type="synonym">Pyrus malus</name>
    <dbReference type="NCBI Taxonomy" id="3750"/>
    <lineage>
        <taxon>Eukaryota</taxon>
        <taxon>Viridiplantae</taxon>
        <taxon>Streptophyta</taxon>
        <taxon>Embryophyta</taxon>
        <taxon>Tracheophyta</taxon>
        <taxon>Spermatophyta</taxon>
        <taxon>Magnoliopsida</taxon>
        <taxon>eudicotyledons</taxon>
        <taxon>Gunneridae</taxon>
        <taxon>Pentapetalae</taxon>
        <taxon>rosids</taxon>
        <taxon>fabids</taxon>
        <taxon>Rosales</taxon>
        <taxon>Rosaceae</taxon>
        <taxon>Amygdaloideae</taxon>
        <taxon>Maleae</taxon>
        <taxon>Malus</taxon>
    </lineage>
</organism>
<reference evidence="2 3" key="1">
    <citation type="submission" date="2018-10" db="EMBL/GenBank/DDBJ databases">
        <title>A high-quality apple genome assembly.</title>
        <authorList>
            <person name="Hu J."/>
        </authorList>
    </citation>
    <scope>NUCLEOTIDE SEQUENCE [LARGE SCALE GENOMIC DNA]</scope>
    <source>
        <strain evidence="3">cv. HFTH1</strain>
        <tissue evidence="2">Young leaf</tissue>
    </source>
</reference>
<dbReference type="PANTHER" id="PTHR31917:SF5">
    <property type="entry name" value="OS02G0204500 PROTEIN"/>
    <property type="match status" value="1"/>
</dbReference>
<sequence>MRFKRGSNVEVLSKKEMPSGCWCCAKIICGNGHNYTVRYDAYEGNADNAVVERVSRDAIRPCPPPLEVSENLIPGDVIEVFDKFSWKMATITKVLGMECFLIRPVGSSRQHKVRKFEIRVRQFWQDDKWVVIGKGLNHYENRQRGELLTLKFNQNSYLKAQKNVTKTASSHLKRRSPYFCSQDEAYDGSAEKFRAVDIEGRCLRVISANLSTFSEQVDVDLPRRMQGGKDLRASLYNRKAVLPDVDVERRKPNGDVGRAFAVNLKSNDADSITCSVGSCSIDTNDSNKLPPPVSASSTEDFDDQFSDAESICQLGYEEAISLLPAKEELAAEIHSINASTAFSRAKVGGLSPCFQVSKDELGACQLFLGLDLRAIVRQLLMLLFSLTYPVSSFVHVTMSGHLFGNWIIFPFRPESRVMNNMFQEKANGELRIKHMRTLLLSLIYKNCQPCSFTTRVELR</sequence>
<evidence type="ECO:0000313" key="3">
    <source>
        <dbReference type="Proteomes" id="UP000290289"/>
    </source>
</evidence>
<proteinExistence type="predicted"/>